<accession>A0A1B0G9Q9</accession>
<dbReference type="VEuPathDB" id="VectorBase:GMOY010046"/>
<reference evidence="1" key="1">
    <citation type="submission" date="2020-05" db="UniProtKB">
        <authorList>
            <consortium name="EnsemblMetazoa"/>
        </authorList>
    </citation>
    <scope>IDENTIFICATION</scope>
    <source>
        <strain evidence="1">Yale</strain>
    </source>
</reference>
<dbReference type="AlphaFoldDB" id="A0A1B0G9Q9"/>
<organism evidence="1 2">
    <name type="scientific">Glossina morsitans morsitans</name>
    <name type="common">Savannah tsetse fly</name>
    <dbReference type="NCBI Taxonomy" id="37546"/>
    <lineage>
        <taxon>Eukaryota</taxon>
        <taxon>Metazoa</taxon>
        <taxon>Ecdysozoa</taxon>
        <taxon>Arthropoda</taxon>
        <taxon>Hexapoda</taxon>
        <taxon>Insecta</taxon>
        <taxon>Pterygota</taxon>
        <taxon>Neoptera</taxon>
        <taxon>Endopterygota</taxon>
        <taxon>Diptera</taxon>
        <taxon>Brachycera</taxon>
        <taxon>Muscomorpha</taxon>
        <taxon>Hippoboscoidea</taxon>
        <taxon>Glossinidae</taxon>
        <taxon>Glossina</taxon>
    </lineage>
</organism>
<name>A0A1B0G9Q9_GLOMM</name>
<evidence type="ECO:0000313" key="1">
    <source>
        <dbReference type="EnsemblMetazoa" id="GMOY010046-PA"/>
    </source>
</evidence>
<protein>
    <submittedName>
        <fullName evidence="1">Uncharacterized protein</fullName>
    </submittedName>
</protein>
<dbReference type="EMBL" id="CCAG010003872">
    <property type="status" value="NOT_ANNOTATED_CDS"/>
    <property type="molecule type" value="Genomic_DNA"/>
</dbReference>
<proteinExistence type="predicted"/>
<evidence type="ECO:0000313" key="2">
    <source>
        <dbReference type="Proteomes" id="UP000092444"/>
    </source>
</evidence>
<sequence>MIVIFKQDEMNVRHIFNDHVIGDMSFKKFLTICNTCWKDKYGFVVVSKDDPIDKGRYRKGYDNFIQFSKSD</sequence>
<keyword evidence="2" id="KW-1185">Reference proteome</keyword>
<dbReference type="EnsemblMetazoa" id="GMOY010046-RA">
    <property type="protein sequence ID" value="GMOY010046-PA"/>
    <property type="gene ID" value="GMOY010046"/>
</dbReference>
<dbReference type="Proteomes" id="UP000092444">
    <property type="component" value="Unassembled WGS sequence"/>
</dbReference>